<dbReference type="InterPro" id="IPR050238">
    <property type="entry name" value="DNA_Rep/Repair_Clamp_Loader"/>
</dbReference>
<evidence type="ECO:0000256" key="3">
    <source>
        <dbReference type="ARBA" id="ARBA00022695"/>
    </source>
</evidence>
<evidence type="ECO:0000256" key="4">
    <source>
        <dbReference type="ARBA" id="ARBA00022705"/>
    </source>
</evidence>
<comment type="caution">
    <text evidence="14">The sequence shown here is derived from an EMBL/GenBank/DDBJ whole genome shotgun (WGS) entry which is preliminary data.</text>
</comment>
<dbReference type="SUPFAM" id="SSF48019">
    <property type="entry name" value="post-AAA+ oligomerization domain-like"/>
    <property type="match status" value="1"/>
</dbReference>
<dbReference type="PANTHER" id="PTHR11669">
    <property type="entry name" value="REPLICATION FACTOR C / DNA POLYMERASE III GAMMA-TAU SUBUNIT"/>
    <property type="match status" value="1"/>
</dbReference>
<dbReference type="GO" id="GO:0006261">
    <property type="term" value="P:DNA-templated DNA replication"/>
    <property type="evidence" value="ECO:0007669"/>
    <property type="project" value="TreeGrafter"/>
</dbReference>
<dbReference type="InterPro" id="IPR038249">
    <property type="entry name" value="PolIII_tau_V_sf"/>
</dbReference>
<dbReference type="InterPro" id="IPR027417">
    <property type="entry name" value="P-loop_NTPase"/>
</dbReference>
<feature type="compositionally biased region" description="Polar residues" evidence="12">
    <location>
        <begin position="405"/>
        <end position="423"/>
    </location>
</feature>
<evidence type="ECO:0000313" key="14">
    <source>
        <dbReference type="EMBL" id="KGF26374.1"/>
    </source>
</evidence>
<comment type="similarity">
    <text evidence="1 11">Belongs to the DnaX/STICHEL family.</text>
</comment>
<evidence type="ECO:0000256" key="5">
    <source>
        <dbReference type="ARBA" id="ARBA00022723"/>
    </source>
</evidence>
<keyword evidence="2 11" id="KW-0808">Transferase</keyword>
<dbReference type="Gene3D" id="1.20.272.10">
    <property type="match status" value="1"/>
</dbReference>
<evidence type="ECO:0000256" key="1">
    <source>
        <dbReference type="ARBA" id="ARBA00006360"/>
    </source>
</evidence>
<dbReference type="Gene3D" id="3.30.300.150">
    <property type="entry name" value="DNA polymerase III, tau subunit, domain V"/>
    <property type="match status" value="1"/>
</dbReference>
<evidence type="ECO:0000256" key="9">
    <source>
        <dbReference type="ARBA" id="ARBA00022932"/>
    </source>
</evidence>
<dbReference type="OrthoDB" id="9810148at2"/>
<dbReference type="Pfam" id="PF12170">
    <property type="entry name" value="DNA_pol3_tau_5"/>
    <property type="match status" value="1"/>
</dbReference>
<evidence type="ECO:0000256" key="2">
    <source>
        <dbReference type="ARBA" id="ARBA00022679"/>
    </source>
</evidence>
<keyword evidence="7" id="KW-0862">Zinc</keyword>
<name>A0A096AZE6_9BURK</name>
<dbReference type="InterPro" id="IPR022754">
    <property type="entry name" value="DNA_pol_III_gamma-3"/>
</dbReference>
<feature type="region of interest" description="Disordered" evidence="12">
    <location>
        <begin position="400"/>
        <end position="468"/>
    </location>
</feature>
<feature type="compositionally biased region" description="Polar residues" evidence="12">
    <location>
        <begin position="430"/>
        <end position="440"/>
    </location>
</feature>
<evidence type="ECO:0000259" key="13">
    <source>
        <dbReference type="SMART" id="SM00382"/>
    </source>
</evidence>
<dbReference type="NCBIfam" id="TIGR02397">
    <property type="entry name" value="dnaX_nterm"/>
    <property type="match status" value="1"/>
</dbReference>
<dbReference type="GeneID" id="93428430"/>
<dbReference type="RefSeq" id="WP_018025644.1">
    <property type="nucleotide sequence ID" value="NZ_JRNI01000076.1"/>
</dbReference>
<evidence type="ECO:0000313" key="15">
    <source>
        <dbReference type="Proteomes" id="UP000029629"/>
    </source>
</evidence>
<evidence type="ECO:0000256" key="6">
    <source>
        <dbReference type="ARBA" id="ARBA00022741"/>
    </source>
</evidence>
<dbReference type="EC" id="2.7.7.7" evidence="11"/>
<dbReference type="InterPro" id="IPR008921">
    <property type="entry name" value="DNA_pol3_clamp-load_cplx_C"/>
</dbReference>
<dbReference type="Gene3D" id="3.40.50.300">
    <property type="entry name" value="P-loop containing nucleotide triphosphate hydrolases"/>
    <property type="match status" value="1"/>
</dbReference>
<dbReference type="CDD" id="cd00009">
    <property type="entry name" value="AAA"/>
    <property type="match status" value="1"/>
</dbReference>
<dbReference type="Proteomes" id="UP000029629">
    <property type="component" value="Unassembled WGS sequence"/>
</dbReference>
<organism evidence="14 15">
    <name type="scientific">Oligella urethralis DNF00040</name>
    <dbReference type="NCBI Taxonomy" id="1401065"/>
    <lineage>
        <taxon>Bacteria</taxon>
        <taxon>Pseudomonadati</taxon>
        <taxon>Pseudomonadota</taxon>
        <taxon>Betaproteobacteria</taxon>
        <taxon>Burkholderiales</taxon>
        <taxon>Alcaligenaceae</taxon>
        <taxon>Oligella</taxon>
    </lineage>
</organism>
<dbReference type="GO" id="GO:0003677">
    <property type="term" value="F:DNA binding"/>
    <property type="evidence" value="ECO:0007669"/>
    <property type="project" value="InterPro"/>
</dbReference>
<dbReference type="Pfam" id="PF22608">
    <property type="entry name" value="DNAX_ATPase_lid"/>
    <property type="match status" value="1"/>
</dbReference>
<keyword evidence="4 11" id="KW-0235">DNA replication</keyword>
<dbReference type="GO" id="GO:0046872">
    <property type="term" value="F:metal ion binding"/>
    <property type="evidence" value="ECO:0007669"/>
    <property type="project" value="UniProtKB-KW"/>
</dbReference>
<dbReference type="InterPro" id="IPR021029">
    <property type="entry name" value="DNA_pol_III_tau_dom-5"/>
</dbReference>
<dbReference type="GO" id="GO:0003887">
    <property type="term" value="F:DNA-directed DNA polymerase activity"/>
    <property type="evidence" value="ECO:0007669"/>
    <property type="project" value="UniProtKB-KW"/>
</dbReference>
<accession>A0A096AZE6</accession>
<dbReference type="eggNOG" id="COG2812">
    <property type="taxonomic scope" value="Bacteria"/>
</dbReference>
<dbReference type="FunFam" id="3.40.50.300:FF:000014">
    <property type="entry name" value="DNA polymerase III subunit gamma/tau"/>
    <property type="match status" value="1"/>
</dbReference>
<dbReference type="CDD" id="cd18137">
    <property type="entry name" value="HLD_clamp_pol_III_gamma_tau"/>
    <property type="match status" value="1"/>
</dbReference>
<dbReference type="PANTHER" id="PTHR11669:SF0">
    <property type="entry name" value="PROTEIN STICHEL-LIKE 2"/>
    <property type="match status" value="1"/>
</dbReference>
<comment type="subunit">
    <text evidence="11">DNA polymerase III contains a core (composed of alpha, epsilon and theta chains) that associates with a tau subunit. This core dimerizes to form the POLIII' complex. PolIII' associates with the gamma complex (composed of gamma, delta, delta', psi and chi chains) and with the beta chain to form the complete DNA polymerase III complex.</text>
</comment>
<dbReference type="Pfam" id="PF12169">
    <property type="entry name" value="DNA_pol3_gamma3"/>
    <property type="match status" value="1"/>
</dbReference>
<keyword evidence="8 11" id="KW-0067">ATP-binding</keyword>
<evidence type="ECO:0000256" key="8">
    <source>
        <dbReference type="ARBA" id="ARBA00022840"/>
    </source>
</evidence>
<reference evidence="14 15" key="1">
    <citation type="submission" date="2014-07" db="EMBL/GenBank/DDBJ databases">
        <authorList>
            <person name="McCorrison J."/>
            <person name="Sanka R."/>
            <person name="Torralba M."/>
            <person name="Gillis M."/>
            <person name="Haft D.H."/>
            <person name="Methe B."/>
            <person name="Sutton G."/>
            <person name="Nelson K.E."/>
        </authorList>
    </citation>
    <scope>NUCLEOTIDE SEQUENCE [LARGE SCALE GENOMIC DNA]</scope>
    <source>
        <strain evidence="14 15">DNF00040</strain>
    </source>
</reference>
<gene>
    <name evidence="11" type="primary">dnaX</name>
    <name evidence="14" type="ORF">HMPREF2130_10450</name>
</gene>
<evidence type="ECO:0000256" key="11">
    <source>
        <dbReference type="RuleBase" id="RU364063"/>
    </source>
</evidence>
<dbReference type="EMBL" id="JRNI01000076">
    <property type="protein sequence ID" value="KGF26374.1"/>
    <property type="molecule type" value="Genomic_DNA"/>
</dbReference>
<evidence type="ECO:0000256" key="7">
    <source>
        <dbReference type="ARBA" id="ARBA00022833"/>
    </source>
</evidence>
<dbReference type="FunFam" id="1.10.8.60:FF:000013">
    <property type="entry name" value="DNA polymerase III subunit gamma/tau"/>
    <property type="match status" value="1"/>
</dbReference>
<dbReference type="NCBIfam" id="NF004046">
    <property type="entry name" value="PRK05563.1"/>
    <property type="match status" value="1"/>
</dbReference>
<sequence>MNYLALARKWRPRSFSELVGQDHVVRALSNALQTQRIHHAWLFTGTRGVGKTTLARILAKSLNCETGITANPCGQCSTCLEIDQGRFVDYIEVDAASRRGVDEITPLLEQAIYAPSRGRFKIYTIDEVHMLTTHAFNAMLKTLEEPPPHLKFILATTDPQKIPVTVLSRCIQYNLKQMSPEAVVEHLQHLLNEEGVDYEKAALQLIARGAAGSMRDALSLTDQAIAFSGNHITVQAMQDMLGTIDQSYLVNLIRALLAGDASQVVAIADAIADRGFSYEGALADLAALLSRLAMEQRLAGTIDRDDPLYPELAQVVQSANHDILQLFYSITVHGRKELALAPDEYAGFVMICLRMLALINAPAIQSELQQSTATATVVPVTDSNDGLEDKKKHLKLDVAPEPNAQAAQPTVSSPATAVDTQATAPRPAEESSSAPMNSSPEELDQARQKPSTEESDPMPPTEALTSSSVGNIDDVLEASQPTAEPAASAASSDLSEHDWMSLQSSAMVDYDGDIIDEPLSSDMDFDPTWVPTTATDEDKITLSSLNQARWIELTRSLALPGLAGELLLNSQWLATKDNTIYLKIFLKNVDSLAIKSTLTTALTEYFARVVKLHFESGETGDATARAQLIREQEERQLQAEERVANDPYIQSLKTSFGANVVEGSVRVLSTD</sequence>
<evidence type="ECO:0000256" key="10">
    <source>
        <dbReference type="ARBA" id="ARBA00049244"/>
    </source>
</evidence>
<comment type="function">
    <text evidence="11">DNA polymerase III is a complex, multichain enzyme responsible for most of the replicative synthesis in bacteria. This DNA polymerase also exhibits 3' to 5' exonuclease activity.</text>
</comment>
<keyword evidence="6 11" id="KW-0547">Nucleotide-binding</keyword>
<dbReference type="Gene3D" id="1.10.8.60">
    <property type="match status" value="1"/>
</dbReference>
<keyword evidence="9 11" id="KW-0239">DNA-directed DNA polymerase</keyword>
<dbReference type="GO" id="GO:0005524">
    <property type="term" value="F:ATP binding"/>
    <property type="evidence" value="ECO:0007669"/>
    <property type="project" value="UniProtKB-KW"/>
</dbReference>
<dbReference type="InterPro" id="IPR003593">
    <property type="entry name" value="AAA+_ATPase"/>
</dbReference>
<protein>
    <recommendedName>
        <fullName evidence="11">DNA polymerase III subunit gamma/tau</fullName>
        <ecNumber evidence="11">2.7.7.7</ecNumber>
    </recommendedName>
</protein>
<keyword evidence="15" id="KW-1185">Reference proteome</keyword>
<evidence type="ECO:0000256" key="12">
    <source>
        <dbReference type="SAM" id="MobiDB-lite"/>
    </source>
</evidence>
<proteinExistence type="inferred from homology"/>
<feature type="domain" description="AAA+ ATPase" evidence="13">
    <location>
        <begin position="37"/>
        <end position="179"/>
    </location>
</feature>
<dbReference type="InterPro" id="IPR012763">
    <property type="entry name" value="DNA_pol_III_sug/sutau_N"/>
</dbReference>
<keyword evidence="3 11" id="KW-0548">Nucleotidyltransferase</keyword>
<dbReference type="AlphaFoldDB" id="A0A096AZE6"/>
<dbReference type="InterPro" id="IPR045085">
    <property type="entry name" value="HLD_clamp_pol_III_gamma_tau"/>
</dbReference>
<dbReference type="SMART" id="SM00382">
    <property type="entry name" value="AAA"/>
    <property type="match status" value="1"/>
</dbReference>
<dbReference type="NCBIfam" id="NF005942">
    <property type="entry name" value="PRK07994.1"/>
    <property type="match status" value="1"/>
</dbReference>
<dbReference type="GO" id="GO:0009360">
    <property type="term" value="C:DNA polymerase III complex"/>
    <property type="evidence" value="ECO:0007669"/>
    <property type="project" value="InterPro"/>
</dbReference>
<dbReference type="SUPFAM" id="SSF52540">
    <property type="entry name" value="P-loop containing nucleoside triphosphate hydrolases"/>
    <property type="match status" value="1"/>
</dbReference>
<comment type="catalytic activity">
    <reaction evidence="10 11">
        <text>DNA(n) + a 2'-deoxyribonucleoside 5'-triphosphate = DNA(n+1) + diphosphate</text>
        <dbReference type="Rhea" id="RHEA:22508"/>
        <dbReference type="Rhea" id="RHEA-COMP:17339"/>
        <dbReference type="Rhea" id="RHEA-COMP:17340"/>
        <dbReference type="ChEBI" id="CHEBI:33019"/>
        <dbReference type="ChEBI" id="CHEBI:61560"/>
        <dbReference type="ChEBI" id="CHEBI:173112"/>
        <dbReference type="EC" id="2.7.7.7"/>
    </reaction>
</comment>
<dbReference type="Pfam" id="PF13177">
    <property type="entry name" value="DNA_pol3_delta2"/>
    <property type="match status" value="1"/>
</dbReference>
<keyword evidence="5" id="KW-0479">Metal-binding</keyword>